<dbReference type="SUPFAM" id="SSF51182">
    <property type="entry name" value="RmlC-like cupins"/>
    <property type="match status" value="1"/>
</dbReference>
<dbReference type="GO" id="GO:0000256">
    <property type="term" value="P:allantoin catabolic process"/>
    <property type="evidence" value="ECO:0007669"/>
    <property type="project" value="InterPro"/>
</dbReference>
<dbReference type="OrthoDB" id="9804602at2"/>
<dbReference type="AlphaFoldDB" id="A0A4S5BRZ9"/>
<evidence type="ECO:0000313" key="6">
    <source>
        <dbReference type="Proteomes" id="UP000306236"/>
    </source>
</evidence>
<dbReference type="Gene3D" id="2.60.120.480">
    <property type="entry name" value="Ureidoglycolate hydrolase"/>
    <property type="match status" value="1"/>
</dbReference>
<comment type="catalytic activity">
    <reaction evidence="4">
        <text>(S)-ureidoglycolate = urea + glyoxylate</text>
        <dbReference type="Rhea" id="RHEA:11304"/>
        <dbReference type="ChEBI" id="CHEBI:16199"/>
        <dbReference type="ChEBI" id="CHEBI:36655"/>
        <dbReference type="ChEBI" id="CHEBI:57296"/>
        <dbReference type="EC" id="4.3.2.3"/>
    </reaction>
</comment>
<accession>A0A4S5BRZ9</accession>
<keyword evidence="2" id="KW-0659">Purine metabolism</keyword>
<gene>
    <name evidence="5" type="ORF">E8K88_02940</name>
</gene>
<evidence type="ECO:0000313" key="5">
    <source>
        <dbReference type="EMBL" id="THJ35567.1"/>
    </source>
</evidence>
<dbReference type="Proteomes" id="UP000306236">
    <property type="component" value="Unassembled WGS sequence"/>
</dbReference>
<dbReference type="GO" id="GO:0006144">
    <property type="term" value="P:purine nucleobase metabolic process"/>
    <property type="evidence" value="ECO:0007669"/>
    <property type="project" value="UniProtKB-KW"/>
</dbReference>
<keyword evidence="6" id="KW-1185">Reference proteome</keyword>
<evidence type="ECO:0000256" key="1">
    <source>
        <dbReference type="ARBA" id="ARBA00011738"/>
    </source>
</evidence>
<keyword evidence="5" id="KW-0378">Hydrolase</keyword>
<sequence length="177" mass="18925">MPSTQSLSIEPLSAAAFAPYGHMLGDAMQWSEPAAVFSNPATDFWRTHLFQPGAAGDTEILWVNYRSRDLVVSTLEVHHLTQQAIVPLTGAVVHVVACSNAQGLPDLDTLKAFLIPQGLGICMQPGCWHASRVLGEQVTCLMLTRRSTTLDLVAHLNGTSAAQESAFSNISALIVTG</sequence>
<evidence type="ECO:0000256" key="2">
    <source>
        <dbReference type="ARBA" id="ARBA00022631"/>
    </source>
</evidence>
<reference evidence="5 6" key="1">
    <citation type="submission" date="2019-04" db="EMBL/GenBank/DDBJ databases">
        <title>Lampropedia sp YIM MLB12 draf genome.</title>
        <authorList>
            <person name="Wang Y.-X."/>
        </authorList>
    </citation>
    <scope>NUCLEOTIDE SEQUENCE [LARGE SCALE GENOMIC DNA]</scope>
    <source>
        <strain evidence="5 6">YIM MLB12</strain>
    </source>
</reference>
<dbReference type="EMBL" id="SSWX01000003">
    <property type="protein sequence ID" value="THJ35567.1"/>
    <property type="molecule type" value="Genomic_DNA"/>
</dbReference>
<protein>
    <submittedName>
        <fullName evidence="5">Ureidoglycolate hydrolase</fullName>
    </submittedName>
</protein>
<comment type="subunit">
    <text evidence="1">Homodimer.</text>
</comment>
<comment type="caution">
    <text evidence="5">The sequence shown here is derived from an EMBL/GenBank/DDBJ whole genome shotgun (WGS) entry which is preliminary data.</text>
</comment>
<dbReference type="InterPro" id="IPR024060">
    <property type="entry name" value="Ureidoglycolate_lyase_dom_sf"/>
</dbReference>
<dbReference type="InterPro" id="IPR007247">
    <property type="entry name" value="Ureidogly_lyase"/>
</dbReference>
<dbReference type="InterPro" id="IPR011051">
    <property type="entry name" value="RmlC_Cupin_sf"/>
</dbReference>
<dbReference type="RefSeq" id="WP_136405166.1">
    <property type="nucleotide sequence ID" value="NZ_SSWX01000003.1"/>
</dbReference>
<dbReference type="Pfam" id="PF04115">
    <property type="entry name" value="Ureidogly_lyase"/>
    <property type="match status" value="1"/>
</dbReference>
<proteinExistence type="predicted"/>
<keyword evidence="3" id="KW-0456">Lyase</keyword>
<evidence type="ECO:0000256" key="3">
    <source>
        <dbReference type="ARBA" id="ARBA00023239"/>
    </source>
</evidence>
<dbReference type="GO" id="GO:0004848">
    <property type="term" value="F:ureidoglycolate hydrolase activity"/>
    <property type="evidence" value="ECO:0007669"/>
    <property type="project" value="InterPro"/>
</dbReference>
<evidence type="ECO:0000256" key="4">
    <source>
        <dbReference type="ARBA" id="ARBA00047684"/>
    </source>
</evidence>
<name>A0A4S5BRZ9_9BURK</name>
<dbReference type="GO" id="GO:0050385">
    <property type="term" value="F:ureidoglycolate lyase activity"/>
    <property type="evidence" value="ECO:0007669"/>
    <property type="project" value="UniProtKB-EC"/>
</dbReference>
<organism evidence="5 6">
    <name type="scientific">Lampropedia aestuarii</name>
    <dbReference type="NCBI Taxonomy" id="2562762"/>
    <lineage>
        <taxon>Bacteria</taxon>
        <taxon>Pseudomonadati</taxon>
        <taxon>Pseudomonadota</taxon>
        <taxon>Betaproteobacteria</taxon>
        <taxon>Burkholderiales</taxon>
        <taxon>Comamonadaceae</taxon>
        <taxon>Lampropedia</taxon>
    </lineage>
</organism>